<gene>
    <name evidence="3" type="ORF">V7x_23510</name>
</gene>
<feature type="transmembrane region" description="Helical" evidence="2">
    <location>
        <begin position="33"/>
        <end position="53"/>
    </location>
</feature>
<comment type="caution">
    <text evidence="3">The sequence shown here is derived from an EMBL/GenBank/DDBJ whole genome shotgun (WGS) entry which is preliminary data.</text>
</comment>
<reference evidence="3 4" key="1">
    <citation type="submission" date="2019-02" db="EMBL/GenBank/DDBJ databases">
        <title>Deep-cultivation of Planctomycetes and their phenomic and genomic characterization uncovers novel biology.</title>
        <authorList>
            <person name="Wiegand S."/>
            <person name="Jogler M."/>
            <person name="Boedeker C."/>
            <person name="Pinto D."/>
            <person name="Vollmers J."/>
            <person name="Rivas-Marin E."/>
            <person name="Kohn T."/>
            <person name="Peeters S.H."/>
            <person name="Heuer A."/>
            <person name="Rast P."/>
            <person name="Oberbeckmann S."/>
            <person name="Bunk B."/>
            <person name="Jeske O."/>
            <person name="Meyerdierks A."/>
            <person name="Storesund J.E."/>
            <person name="Kallscheuer N."/>
            <person name="Luecker S."/>
            <person name="Lage O.M."/>
            <person name="Pohl T."/>
            <person name="Merkel B.J."/>
            <person name="Hornburger P."/>
            <person name="Mueller R.-W."/>
            <person name="Bruemmer F."/>
            <person name="Labrenz M."/>
            <person name="Spormann A.M."/>
            <person name="Op Den Camp H."/>
            <person name="Overmann J."/>
            <person name="Amann R."/>
            <person name="Jetten M.S.M."/>
            <person name="Mascher T."/>
            <person name="Medema M.H."/>
            <person name="Devos D.P."/>
            <person name="Kaster A.-K."/>
            <person name="Ovreas L."/>
            <person name="Rohde M."/>
            <person name="Galperin M.Y."/>
            <person name="Jogler C."/>
        </authorList>
    </citation>
    <scope>NUCLEOTIDE SEQUENCE [LARGE SCALE GENOMIC DNA]</scope>
    <source>
        <strain evidence="3 4">V7</strain>
    </source>
</reference>
<dbReference type="Proteomes" id="UP000316476">
    <property type="component" value="Unassembled WGS sequence"/>
</dbReference>
<dbReference type="EMBL" id="SJPZ01000001">
    <property type="protein sequence ID" value="TWU66780.1"/>
    <property type="molecule type" value="Genomic_DNA"/>
</dbReference>
<feature type="region of interest" description="Disordered" evidence="1">
    <location>
        <begin position="1"/>
        <end position="22"/>
    </location>
</feature>
<accession>A0A5C6FZQ8</accession>
<keyword evidence="2" id="KW-0812">Transmembrane</keyword>
<evidence type="ECO:0000256" key="1">
    <source>
        <dbReference type="SAM" id="MobiDB-lite"/>
    </source>
</evidence>
<protein>
    <submittedName>
        <fullName evidence="3">Uncharacterized protein</fullName>
    </submittedName>
</protein>
<feature type="compositionally biased region" description="Low complexity" evidence="1">
    <location>
        <begin position="1"/>
        <end position="15"/>
    </location>
</feature>
<evidence type="ECO:0000313" key="4">
    <source>
        <dbReference type="Proteomes" id="UP000316476"/>
    </source>
</evidence>
<sequence>MNATDTAMPAAADTPQSIDPHAAAPTKITRRGIWIGVGVVVFAIVFAFASIYARRTRLEQTRQFFGAPWITAVQLADQVQLLPGPDAEFEPVKLTATPGLGHLRRALLDERHYQWDTVTDGSVADISGEDAIHMTLQFSDPIGRRVEKTTIPMELSEGWIGTGDGRQRVRVKPRVQTALEFQLKMMKDVSQKTTDQRDS</sequence>
<keyword evidence="2" id="KW-1133">Transmembrane helix</keyword>
<dbReference type="RefSeq" id="WP_197136934.1">
    <property type="nucleotide sequence ID" value="NZ_SJPZ01000001.1"/>
</dbReference>
<name>A0A5C6FZQ8_9PLAN</name>
<evidence type="ECO:0000256" key="2">
    <source>
        <dbReference type="SAM" id="Phobius"/>
    </source>
</evidence>
<proteinExistence type="predicted"/>
<keyword evidence="2" id="KW-0472">Membrane</keyword>
<dbReference type="AlphaFoldDB" id="A0A5C6FZQ8"/>
<evidence type="ECO:0000313" key="3">
    <source>
        <dbReference type="EMBL" id="TWU66780.1"/>
    </source>
</evidence>
<organism evidence="3 4">
    <name type="scientific">Crateriforma conspicua</name>
    <dbReference type="NCBI Taxonomy" id="2527996"/>
    <lineage>
        <taxon>Bacteria</taxon>
        <taxon>Pseudomonadati</taxon>
        <taxon>Planctomycetota</taxon>
        <taxon>Planctomycetia</taxon>
        <taxon>Planctomycetales</taxon>
        <taxon>Planctomycetaceae</taxon>
        <taxon>Crateriforma</taxon>
    </lineage>
</organism>